<accession>A0AAV4DI13</accession>
<evidence type="ECO:0000313" key="2">
    <source>
        <dbReference type="EMBL" id="GFO43501.1"/>
    </source>
</evidence>
<name>A0AAV4DI13_9GAST</name>
<organism evidence="2 3">
    <name type="scientific">Plakobranchus ocellatus</name>
    <dbReference type="NCBI Taxonomy" id="259542"/>
    <lineage>
        <taxon>Eukaryota</taxon>
        <taxon>Metazoa</taxon>
        <taxon>Spiralia</taxon>
        <taxon>Lophotrochozoa</taxon>
        <taxon>Mollusca</taxon>
        <taxon>Gastropoda</taxon>
        <taxon>Heterobranchia</taxon>
        <taxon>Euthyneura</taxon>
        <taxon>Panpulmonata</taxon>
        <taxon>Sacoglossa</taxon>
        <taxon>Placobranchoidea</taxon>
        <taxon>Plakobranchidae</taxon>
        <taxon>Plakobranchus</taxon>
    </lineage>
</organism>
<reference evidence="2 3" key="1">
    <citation type="journal article" date="2021" name="Elife">
        <title>Chloroplast acquisition without the gene transfer in kleptoplastic sea slugs, Plakobranchus ocellatus.</title>
        <authorList>
            <person name="Maeda T."/>
            <person name="Takahashi S."/>
            <person name="Yoshida T."/>
            <person name="Shimamura S."/>
            <person name="Takaki Y."/>
            <person name="Nagai Y."/>
            <person name="Toyoda A."/>
            <person name="Suzuki Y."/>
            <person name="Arimoto A."/>
            <person name="Ishii H."/>
            <person name="Satoh N."/>
            <person name="Nishiyama T."/>
            <person name="Hasebe M."/>
            <person name="Maruyama T."/>
            <person name="Minagawa J."/>
            <person name="Obokata J."/>
            <person name="Shigenobu S."/>
        </authorList>
    </citation>
    <scope>NUCLEOTIDE SEQUENCE [LARGE SCALE GENOMIC DNA]</scope>
</reference>
<protein>
    <submittedName>
        <fullName evidence="2">Uncharacterized protein</fullName>
    </submittedName>
</protein>
<proteinExistence type="predicted"/>
<sequence length="118" mass="12910">MKPSSMYFSPLTSSQPPPKSLDPLYSPAQASSSLISACAALVILLESSATCSPNLSFLSSQFDPIRMCRSADGQSDAEAKNILTHLQRQLLIQQHKLELLLMMVTGNQSIRHHHAAFQ</sequence>
<keyword evidence="3" id="KW-1185">Reference proteome</keyword>
<dbReference type="AlphaFoldDB" id="A0AAV4DI13"/>
<feature type="region of interest" description="Disordered" evidence="1">
    <location>
        <begin position="1"/>
        <end position="26"/>
    </location>
</feature>
<evidence type="ECO:0000256" key="1">
    <source>
        <dbReference type="SAM" id="MobiDB-lite"/>
    </source>
</evidence>
<gene>
    <name evidence="2" type="ORF">PoB_007000600</name>
</gene>
<comment type="caution">
    <text evidence="2">The sequence shown here is derived from an EMBL/GenBank/DDBJ whole genome shotgun (WGS) entry which is preliminary data.</text>
</comment>
<dbReference type="EMBL" id="BLXT01007882">
    <property type="protein sequence ID" value="GFO43501.1"/>
    <property type="molecule type" value="Genomic_DNA"/>
</dbReference>
<feature type="compositionally biased region" description="Polar residues" evidence="1">
    <location>
        <begin position="1"/>
        <end position="14"/>
    </location>
</feature>
<evidence type="ECO:0000313" key="3">
    <source>
        <dbReference type="Proteomes" id="UP000735302"/>
    </source>
</evidence>
<dbReference type="Proteomes" id="UP000735302">
    <property type="component" value="Unassembled WGS sequence"/>
</dbReference>